<name>A0AA38ME93_9CUCU</name>
<organism evidence="2 3">
    <name type="scientific">Zophobas morio</name>
    <dbReference type="NCBI Taxonomy" id="2755281"/>
    <lineage>
        <taxon>Eukaryota</taxon>
        <taxon>Metazoa</taxon>
        <taxon>Ecdysozoa</taxon>
        <taxon>Arthropoda</taxon>
        <taxon>Hexapoda</taxon>
        <taxon>Insecta</taxon>
        <taxon>Pterygota</taxon>
        <taxon>Neoptera</taxon>
        <taxon>Endopterygota</taxon>
        <taxon>Coleoptera</taxon>
        <taxon>Polyphaga</taxon>
        <taxon>Cucujiformia</taxon>
        <taxon>Tenebrionidae</taxon>
        <taxon>Zophobas</taxon>
    </lineage>
</organism>
<reference evidence="2" key="1">
    <citation type="journal article" date="2023" name="G3 (Bethesda)">
        <title>Whole genome assemblies of Zophobas morio and Tenebrio molitor.</title>
        <authorList>
            <person name="Kaur S."/>
            <person name="Stinson S.A."/>
            <person name="diCenzo G.C."/>
        </authorList>
    </citation>
    <scope>NUCLEOTIDE SEQUENCE</scope>
    <source>
        <strain evidence="2">QUZm001</strain>
    </source>
</reference>
<dbReference type="AlphaFoldDB" id="A0AA38ME93"/>
<protein>
    <submittedName>
        <fullName evidence="2">Uncharacterized protein</fullName>
    </submittedName>
</protein>
<keyword evidence="1" id="KW-0472">Membrane</keyword>
<comment type="caution">
    <text evidence="2">The sequence shown here is derived from an EMBL/GenBank/DDBJ whole genome shotgun (WGS) entry which is preliminary data.</text>
</comment>
<accession>A0AA38ME93</accession>
<proteinExistence type="predicted"/>
<evidence type="ECO:0000313" key="2">
    <source>
        <dbReference type="EMBL" id="KAJ3653091.1"/>
    </source>
</evidence>
<evidence type="ECO:0000256" key="1">
    <source>
        <dbReference type="SAM" id="Phobius"/>
    </source>
</evidence>
<keyword evidence="1" id="KW-1133">Transmembrane helix</keyword>
<keyword evidence="1" id="KW-0812">Transmembrane</keyword>
<gene>
    <name evidence="2" type="ORF">Zmor_019008</name>
</gene>
<feature type="transmembrane region" description="Helical" evidence="1">
    <location>
        <begin position="102"/>
        <end position="119"/>
    </location>
</feature>
<dbReference type="Proteomes" id="UP001168821">
    <property type="component" value="Unassembled WGS sequence"/>
</dbReference>
<evidence type="ECO:0000313" key="3">
    <source>
        <dbReference type="Proteomes" id="UP001168821"/>
    </source>
</evidence>
<dbReference type="EMBL" id="JALNTZ010000005">
    <property type="protein sequence ID" value="KAJ3653091.1"/>
    <property type="molecule type" value="Genomic_DNA"/>
</dbReference>
<sequence>MATPLISELRRAGVRASSSARRTHTPLTADVRLRLLALKHAQRSNYTVNGLNLRAKPAQTSTKNSTLLGILSGGFFHGNKCNFFRADVVFLETCARGMRRELFLFFVFVGSLFSAVELIL</sequence>
<keyword evidence="3" id="KW-1185">Reference proteome</keyword>